<accession>W2ZM60</accession>
<dbReference type="Proteomes" id="UP000018948">
    <property type="component" value="Unassembled WGS sequence"/>
</dbReference>
<proteinExistence type="predicted"/>
<gene>
    <name evidence="2" type="ORF">F442_06091</name>
</gene>
<evidence type="ECO:0000313" key="2">
    <source>
        <dbReference type="EMBL" id="ETP48115.1"/>
    </source>
</evidence>
<protein>
    <submittedName>
        <fullName evidence="2">Uncharacterized protein</fullName>
    </submittedName>
</protein>
<dbReference type="AlphaFoldDB" id="W2ZM60"/>
<reference evidence="2 3" key="1">
    <citation type="submission" date="2013-11" db="EMBL/GenBank/DDBJ databases">
        <title>The Genome Sequence of Phytophthora parasitica P10297.</title>
        <authorList>
            <consortium name="The Broad Institute Genomics Platform"/>
            <person name="Russ C."/>
            <person name="Tyler B."/>
            <person name="Panabieres F."/>
            <person name="Shan W."/>
            <person name="Tripathy S."/>
            <person name="Grunwald N."/>
            <person name="Machado M."/>
            <person name="Johnson C.S."/>
            <person name="Walker B."/>
            <person name="Young S.K."/>
            <person name="Zeng Q."/>
            <person name="Gargeya S."/>
            <person name="Fitzgerald M."/>
            <person name="Haas B."/>
            <person name="Abouelleil A."/>
            <person name="Allen A.W."/>
            <person name="Alvarado L."/>
            <person name="Arachchi H.M."/>
            <person name="Berlin A.M."/>
            <person name="Chapman S.B."/>
            <person name="Gainer-Dewar J."/>
            <person name="Goldberg J."/>
            <person name="Griggs A."/>
            <person name="Gujja S."/>
            <person name="Hansen M."/>
            <person name="Howarth C."/>
            <person name="Imamovic A."/>
            <person name="Ireland A."/>
            <person name="Larimer J."/>
            <person name="McCowan C."/>
            <person name="Murphy C."/>
            <person name="Pearson M."/>
            <person name="Poon T.W."/>
            <person name="Priest M."/>
            <person name="Roberts A."/>
            <person name="Saif S."/>
            <person name="Shea T."/>
            <person name="Sisk P."/>
            <person name="Sykes S."/>
            <person name="Wortman J."/>
            <person name="Nusbaum C."/>
            <person name="Birren B."/>
        </authorList>
    </citation>
    <scope>NUCLEOTIDE SEQUENCE [LARGE SCALE GENOMIC DNA]</scope>
    <source>
        <strain evidence="2 3">P10297</strain>
    </source>
</reference>
<evidence type="ECO:0000256" key="1">
    <source>
        <dbReference type="SAM" id="MobiDB-lite"/>
    </source>
</evidence>
<name>W2ZM60_PHYNI</name>
<comment type="caution">
    <text evidence="2">The sequence shown here is derived from an EMBL/GenBank/DDBJ whole genome shotgun (WGS) entry which is preliminary data.</text>
</comment>
<feature type="region of interest" description="Disordered" evidence="1">
    <location>
        <begin position="1"/>
        <end position="28"/>
    </location>
</feature>
<evidence type="ECO:0000313" key="3">
    <source>
        <dbReference type="Proteomes" id="UP000018948"/>
    </source>
</evidence>
<dbReference type="EMBL" id="ANIY01001316">
    <property type="protein sequence ID" value="ETP48115.1"/>
    <property type="molecule type" value="Genomic_DNA"/>
</dbReference>
<organism evidence="2 3">
    <name type="scientific">Phytophthora nicotianae P10297</name>
    <dbReference type="NCBI Taxonomy" id="1317064"/>
    <lineage>
        <taxon>Eukaryota</taxon>
        <taxon>Sar</taxon>
        <taxon>Stramenopiles</taxon>
        <taxon>Oomycota</taxon>
        <taxon>Peronosporomycetes</taxon>
        <taxon>Peronosporales</taxon>
        <taxon>Peronosporaceae</taxon>
        <taxon>Phytophthora</taxon>
    </lineage>
</organism>
<feature type="compositionally biased region" description="Basic and acidic residues" evidence="1">
    <location>
        <begin position="1"/>
        <end position="24"/>
    </location>
</feature>
<sequence>MRAHRGDLRTDGVRRDREGERKLGGDLGEDSIVDDERAKVSIAPSSVELASGFVNRGEFCVIWMSLGLNSTSSDRLANGRVEYGCAQYICFVLALAEMKVVR</sequence>